<dbReference type="Ensembl" id="ENSTRUT00000046797.3">
    <property type="protein sequence ID" value="ENSTRUP00000046639.2"/>
    <property type="gene ID" value="ENSTRUG00000018223.3"/>
</dbReference>
<keyword evidence="5 10" id="KW-0175">Coiled coil</keyword>
<sequence length="497" mass="57916">HFLQGTDHRKTKGKKDGKQESKPDKESDMEKVKANAALWEFRLHVSDRALVQYREECHKLARAQGELSDQIHRQERDTIDITRYLKGQNIDKEEKKSLENQEVRAREEQTKLVKDYTLQISELHELFRKRSDDFDKIQDGMERMKEFEKTKAQMEQELSDIKKALEAAEKQHRETLNEMELKFFKEKARLEREAEEKIALVVERAHSEAVMQLDDASRSVFKENVRLNEALKYHMKETEDLQKLTASLAKKNTSLTLDKNMLELTIKDNATQMEAQREKLLKLRAKVASLERTLELNTQEYEQQRHKEKTTLVCCPDSQVELEHLQKELAQRQKDLAHIKAIARTIVEQRTELEGFFHDALAQVKQEITASRQRYVKEALHTYRTRLSEAAAGKLKFPPICTFHQSPQSTNSVHSHMAAAEGWTHQPGSKVELCDLTWEQKEHVLRLLFAKMNGQRQRIKEELSRDTFITQAPVVPSDPKKRLPPDHSDDSAPSINV</sequence>
<dbReference type="eggNOG" id="ENOG502QRCW">
    <property type="taxonomic scope" value="Eukaryota"/>
</dbReference>
<evidence type="ECO:0000256" key="7">
    <source>
        <dbReference type="ARBA" id="ARBA00023212"/>
    </source>
</evidence>
<feature type="domain" description="DUF4515" evidence="12">
    <location>
        <begin position="88"/>
        <end position="263"/>
    </location>
</feature>
<reference evidence="13" key="2">
    <citation type="submission" date="2025-08" db="UniProtKB">
        <authorList>
            <consortium name="Ensembl"/>
        </authorList>
    </citation>
    <scope>IDENTIFICATION</scope>
</reference>
<dbReference type="AlphaFoldDB" id="H2VBP7"/>
<dbReference type="Pfam" id="PF14988">
    <property type="entry name" value="DUF4515"/>
    <property type="match status" value="1"/>
</dbReference>
<evidence type="ECO:0000313" key="14">
    <source>
        <dbReference type="Proteomes" id="UP000005226"/>
    </source>
</evidence>
<evidence type="ECO:0000256" key="4">
    <source>
        <dbReference type="ARBA" id="ARBA00022490"/>
    </source>
</evidence>
<dbReference type="InterPro" id="IPR032777">
    <property type="entry name" value="DUF4515"/>
</dbReference>
<dbReference type="InParanoid" id="H2VBP7"/>
<dbReference type="HOGENOM" id="CLU_032853_0_0_1"/>
<dbReference type="Proteomes" id="UP000005226">
    <property type="component" value="Chromosome 2"/>
</dbReference>
<reference evidence="13 14" key="1">
    <citation type="journal article" date="2011" name="Genome Biol. Evol.">
        <title>Integration of the genetic map and genome assembly of fugu facilitates insights into distinct features of genome evolution in teleosts and mammals.</title>
        <authorList>
            <person name="Kai W."/>
            <person name="Kikuchi K."/>
            <person name="Tohari S."/>
            <person name="Chew A.K."/>
            <person name="Tay A."/>
            <person name="Fujiwara A."/>
            <person name="Hosoya S."/>
            <person name="Suetake H."/>
            <person name="Naruse K."/>
            <person name="Brenner S."/>
            <person name="Suzuki Y."/>
            <person name="Venkatesh B."/>
        </authorList>
    </citation>
    <scope>NUCLEOTIDE SEQUENCE [LARGE SCALE GENOMIC DNA]</scope>
</reference>
<evidence type="ECO:0000313" key="13">
    <source>
        <dbReference type="Ensembl" id="ENSTRUP00000046639.2"/>
    </source>
</evidence>
<dbReference type="STRING" id="31033.ENSTRUP00000046639"/>
<dbReference type="OMA" id="MEADKWT"/>
<evidence type="ECO:0000256" key="2">
    <source>
        <dbReference type="ARBA" id="ARBA00007508"/>
    </source>
</evidence>
<keyword evidence="6" id="KW-0969">Cilium</keyword>
<keyword evidence="4" id="KW-0963">Cytoplasm</keyword>
<accession>H2VBP7</accession>
<protein>
    <recommendedName>
        <fullName evidence="3">Basal body-orientation factor 1</fullName>
    </recommendedName>
    <alternativeName>
        <fullName evidence="9">Coiled-coil domain-containing protein 176</fullName>
    </alternativeName>
</protein>
<feature type="compositionally biased region" description="Basic and acidic residues" evidence="11">
    <location>
        <begin position="14"/>
        <end position="31"/>
    </location>
</feature>
<keyword evidence="14" id="KW-1185">Reference proteome</keyword>
<evidence type="ECO:0000256" key="10">
    <source>
        <dbReference type="SAM" id="Coils"/>
    </source>
</evidence>
<evidence type="ECO:0000256" key="5">
    <source>
        <dbReference type="ARBA" id="ARBA00023054"/>
    </source>
</evidence>
<dbReference type="GeneTree" id="ENSGT00940000154427"/>
<comment type="similarity">
    <text evidence="2">Belongs to the BBOF1 family.</text>
</comment>
<evidence type="ECO:0000256" key="8">
    <source>
        <dbReference type="ARBA" id="ARBA00023273"/>
    </source>
</evidence>
<evidence type="ECO:0000256" key="6">
    <source>
        <dbReference type="ARBA" id="ARBA00023069"/>
    </source>
</evidence>
<dbReference type="PANTHER" id="PTHR14845">
    <property type="entry name" value="COILED-COIL DOMAIN-CONTAINING 166"/>
    <property type="match status" value="1"/>
</dbReference>
<feature type="coiled-coil region" evidence="10">
    <location>
        <begin position="273"/>
        <end position="342"/>
    </location>
</feature>
<evidence type="ECO:0000256" key="9">
    <source>
        <dbReference type="ARBA" id="ARBA00031573"/>
    </source>
</evidence>
<keyword evidence="8" id="KW-0966">Cell projection</keyword>
<organism evidence="13 14">
    <name type="scientific">Takifugu rubripes</name>
    <name type="common">Japanese pufferfish</name>
    <name type="synonym">Fugu rubripes</name>
    <dbReference type="NCBI Taxonomy" id="31033"/>
    <lineage>
        <taxon>Eukaryota</taxon>
        <taxon>Metazoa</taxon>
        <taxon>Chordata</taxon>
        <taxon>Craniata</taxon>
        <taxon>Vertebrata</taxon>
        <taxon>Euteleostomi</taxon>
        <taxon>Actinopterygii</taxon>
        <taxon>Neopterygii</taxon>
        <taxon>Teleostei</taxon>
        <taxon>Neoteleostei</taxon>
        <taxon>Acanthomorphata</taxon>
        <taxon>Eupercaria</taxon>
        <taxon>Tetraodontiformes</taxon>
        <taxon>Tetradontoidea</taxon>
        <taxon>Tetraodontidae</taxon>
        <taxon>Takifugu</taxon>
    </lineage>
</organism>
<evidence type="ECO:0000256" key="3">
    <source>
        <dbReference type="ARBA" id="ARBA00015392"/>
    </source>
</evidence>
<dbReference type="FunCoup" id="H2VBP7">
    <property type="interactions" value="28"/>
</dbReference>
<comment type="subcellular location">
    <subcellularLocation>
        <location evidence="1">Cytoplasm</location>
        <location evidence="1">Cytoskeleton</location>
        <location evidence="1">Cilium basal body</location>
    </subcellularLocation>
</comment>
<dbReference type="PANTHER" id="PTHR14845:SF5">
    <property type="entry name" value="BASAL BODY-ORIENTATION FACTOR 1"/>
    <property type="match status" value="1"/>
</dbReference>
<keyword evidence="7" id="KW-0206">Cytoskeleton</keyword>
<gene>
    <name evidence="13" type="primary">bbof1</name>
</gene>
<feature type="region of interest" description="Disordered" evidence="11">
    <location>
        <begin position="1"/>
        <end position="31"/>
    </location>
</feature>
<feature type="compositionally biased region" description="Basic and acidic residues" evidence="11">
    <location>
        <begin position="478"/>
        <end position="490"/>
    </location>
</feature>
<feature type="coiled-coil region" evidence="10">
    <location>
        <begin position="137"/>
        <end position="182"/>
    </location>
</feature>
<feature type="region of interest" description="Disordered" evidence="11">
    <location>
        <begin position="470"/>
        <end position="497"/>
    </location>
</feature>
<name>H2VBP7_TAKRU</name>
<evidence type="ECO:0000259" key="12">
    <source>
        <dbReference type="Pfam" id="PF14988"/>
    </source>
</evidence>
<reference evidence="13" key="3">
    <citation type="submission" date="2025-09" db="UniProtKB">
        <authorList>
            <consortium name="Ensembl"/>
        </authorList>
    </citation>
    <scope>IDENTIFICATION</scope>
</reference>
<evidence type="ECO:0000256" key="1">
    <source>
        <dbReference type="ARBA" id="ARBA00004120"/>
    </source>
</evidence>
<evidence type="ECO:0000256" key="11">
    <source>
        <dbReference type="SAM" id="MobiDB-lite"/>
    </source>
</evidence>
<proteinExistence type="inferred from homology"/>